<dbReference type="InterPro" id="IPR006140">
    <property type="entry name" value="D-isomer_DH_NAD-bd"/>
</dbReference>
<evidence type="ECO:0000313" key="6">
    <source>
        <dbReference type="EMBL" id="RNA26306.1"/>
    </source>
</evidence>
<proteinExistence type="inferred from homology"/>
<organism evidence="6 7">
    <name type="scientific">Brachionus plicatilis</name>
    <name type="common">Marine rotifer</name>
    <name type="synonym">Brachionus muelleri</name>
    <dbReference type="NCBI Taxonomy" id="10195"/>
    <lineage>
        <taxon>Eukaryota</taxon>
        <taxon>Metazoa</taxon>
        <taxon>Spiralia</taxon>
        <taxon>Gnathifera</taxon>
        <taxon>Rotifera</taxon>
        <taxon>Eurotatoria</taxon>
        <taxon>Monogononta</taxon>
        <taxon>Pseudotrocha</taxon>
        <taxon>Ploima</taxon>
        <taxon>Brachionidae</taxon>
        <taxon>Brachionus</taxon>
    </lineage>
</organism>
<evidence type="ECO:0000259" key="5">
    <source>
        <dbReference type="Pfam" id="PF02826"/>
    </source>
</evidence>
<dbReference type="GO" id="GO:0051287">
    <property type="term" value="F:NAD binding"/>
    <property type="evidence" value="ECO:0007669"/>
    <property type="project" value="InterPro"/>
</dbReference>
<dbReference type="Pfam" id="PF02826">
    <property type="entry name" value="2-Hacid_dh_C"/>
    <property type="match status" value="1"/>
</dbReference>
<name>A0A3M7RRX0_BRAPC</name>
<dbReference type="PANTHER" id="PTHR10996:SF277">
    <property type="entry name" value="GLYOXYLATE REDUCTASE_HYDROXYPYRUVATE REDUCTASE"/>
    <property type="match status" value="1"/>
</dbReference>
<feature type="domain" description="D-isomer specific 2-hydroxyacid dehydrogenase NAD-binding" evidence="5">
    <location>
        <begin position="100"/>
        <end position="279"/>
    </location>
</feature>
<dbReference type="SUPFAM" id="SSF52283">
    <property type="entry name" value="Formate/glycerate dehydrogenase catalytic domain-like"/>
    <property type="match status" value="1"/>
</dbReference>
<comment type="similarity">
    <text evidence="3">Belongs to the D-isomer specific 2-hydroxyacid dehydrogenase family.</text>
</comment>
<dbReference type="SUPFAM" id="SSF51735">
    <property type="entry name" value="NAD(P)-binding Rossmann-fold domains"/>
    <property type="match status" value="1"/>
</dbReference>
<sequence length="315" mass="35490">MNEKLKVFVTLPFDFEDAHNLLSNSGFEVIINEELPLDRSSLLRKARGCHGIICYPTQNIDKEFLNFVGNQLKVVCTNSVGYNHIDLKECSKLAVAEFAIGLLLNVSRKISEGIEFYKKNDLNAYWTESFLLGKSLEGSTVGILGLGRIGLCIAARLKGFDVKKIIYHNRHRSVQGDELGFELVEFEELLTGSDFLICSCSLNKESKNIFNKKAFEKMKPSAIFVNVSRGECVDQDELYEVLKENKILAAGLDVTIPYLLAKEHKLFSLENCFITPYISSAEENCRLKMSVVTAKNLINGLNGQNLLYPLEFHEE</sequence>
<accession>A0A3M7RRX0</accession>
<dbReference type="Gene3D" id="3.40.50.720">
    <property type="entry name" value="NAD(P)-binding Rossmann-like Domain"/>
    <property type="match status" value="2"/>
</dbReference>
<protein>
    <recommendedName>
        <fullName evidence="2">Glyoxylate reductase/hydroxypyruvate reductase</fullName>
    </recommendedName>
</protein>
<keyword evidence="6" id="KW-0670">Pyruvate</keyword>
<gene>
    <name evidence="6" type="ORF">BpHYR1_019091</name>
</gene>
<evidence type="ECO:0000256" key="1">
    <source>
        <dbReference type="ARBA" id="ARBA00023002"/>
    </source>
</evidence>
<dbReference type="InterPro" id="IPR036291">
    <property type="entry name" value="NAD(P)-bd_dom_sf"/>
</dbReference>
<dbReference type="EMBL" id="REGN01002764">
    <property type="protein sequence ID" value="RNA26306.1"/>
    <property type="molecule type" value="Genomic_DNA"/>
</dbReference>
<feature type="domain" description="D-isomer specific 2-hydroxyacid dehydrogenase catalytic" evidence="4">
    <location>
        <begin position="16"/>
        <end position="305"/>
    </location>
</feature>
<dbReference type="FunFam" id="3.40.50.720:FF:000026">
    <property type="entry name" value="Glyoxylate/hydroxypyruvate reductase B"/>
    <property type="match status" value="1"/>
</dbReference>
<dbReference type="PANTHER" id="PTHR10996">
    <property type="entry name" value="2-HYDROXYACID DEHYDROGENASE-RELATED"/>
    <property type="match status" value="1"/>
</dbReference>
<dbReference type="InterPro" id="IPR006139">
    <property type="entry name" value="D-isomer_2_OHA_DH_cat_dom"/>
</dbReference>
<evidence type="ECO:0000256" key="2">
    <source>
        <dbReference type="ARBA" id="ARBA00073306"/>
    </source>
</evidence>
<evidence type="ECO:0000259" key="4">
    <source>
        <dbReference type="Pfam" id="PF00389"/>
    </source>
</evidence>
<dbReference type="OrthoDB" id="298012at2759"/>
<dbReference type="InterPro" id="IPR029752">
    <property type="entry name" value="D-isomer_DH_CS1"/>
</dbReference>
<evidence type="ECO:0000313" key="7">
    <source>
        <dbReference type="Proteomes" id="UP000276133"/>
    </source>
</evidence>
<dbReference type="PROSITE" id="PS00065">
    <property type="entry name" value="D_2_HYDROXYACID_DH_1"/>
    <property type="match status" value="1"/>
</dbReference>
<reference evidence="6 7" key="1">
    <citation type="journal article" date="2018" name="Sci. Rep.">
        <title>Genomic signatures of local adaptation to the degree of environmental predictability in rotifers.</title>
        <authorList>
            <person name="Franch-Gras L."/>
            <person name="Hahn C."/>
            <person name="Garcia-Roger E.M."/>
            <person name="Carmona M.J."/>
            <person name="Serra M."/>
            <person name="Gomez A."/>
        </authorList>
    </citation>
    <scope>NUCLEOTIDE SEQUENCE [LARGE SCALE GENOMIC DNA]</scope>
    <source>
        <strain evidence="6">HYR1</strain>
    </source>
</reference>
<dbReference type="GO" id="GO:0030267">
    <property type="term" value="F:glyoxylate reductase (NADPH) activity"/>
    <property type="evidence" value="ECO:0007669"/>
    <property type="project" value="TreeGrafter"/>
</dbReference>
<dbReference type="GO" id="GO:0008465">
    <property type="term" value="F:hydroxypyruvate reductase (NADH) activity"/>
    <property type="evidence" value="ECO:0007669"/>
    <property type="project" value="TreeGrafter"/>
</dbReference>
<dbReference type="Pfam" id="PF00389">
    <property type="entry name" value="2-Hacid_dh"/>
    <property type="match status" value="1"/>
</dbReference>
<dbReference type="Proteomes" id="UP000276133">
    <property type="component" value="Unassembled WGS sequence"/>
</dbReference>
<dbReference type="AlphaFoldDB" id="A0A3M7RRX0"/>
<dbReference type="InterPro" id="IPR050223">
    <property type="entry name" value="D-isomer_2-hydroxyacid_DH"/>
</dbReference>
<keyword evidence="1 3" id="KW-0560">Oxidoreductase</keyword>
<dbReference type="CDD" id="cd05301">
    <property type="entry name" value="GDH"/>
    <property type="match status" value="1"/>
</dbReference>
<keyword evidence="7" id="KW-1185">Reference proteome</keyword>
<evidence type="ECO:0000256" key="3">
    <source>
        <dbReference type="RuleBase" id="RU003719"/>
    </source>
</evidence>
<comment type="caution">
    <text evidence="6">The sequence shown here is derived from an EMBL/GenBank/DDBJ whole genome shotgun (WGS) entry which is preliminary data.</text>
</comment>
<dbReference type="GO" id="GO:0005829">
    <property type="term" value="C:cytosol"/>
    <property type="evidence" value="ECO:0007669"/>
    <property type="project" value="TreeGrafter"/>
</dbReference>
<dbReference type="STRING" id="10195.A0A3M7RRX0"/>